<dbReference type="InterPro" id="IPR050185">
    <property type="entry name" value="Ub_carboxyl-term_hydrolase"/>
</dbReference>
<dbReference type="PROSITE" id="PS00973">
    <property type="entry name" value="USP_2"/>
    <property type="match status" value="1"/>
</dbReference>
<dbReference type="RefSeq" id="XP_009012134.1">
    <property type="nucleotide sequence ID" value="XM_009013886.1"/>
</dbReference>
<dbReference type="Gene3D" id="3.90.70.10">
    <property type="entry name" value="Cysteine proteinases"/>
    <property type="match status" value="1"/>
</dbReference>
<evidence type="ECO:0000259" key="3">
    <source>
        <dbReference type="PROSITE" id="PS50235"/>
    </source>
</evidence>
<reference evidence="5" key="3">
    <citation type="submission" date="2015-06" db="UniProtKB">
        <authorList>
            <consortium name="EnsemblMetazoa"/>
        </authorList>
    </citation>
    <scope>IDENTIFICATION</scope>
</reference>
<dbReference type="Pfam" id="PF00443">
    <property type="entry name" value="UCH"/>
    <property type="match status" value="1"/>
</dbReference>
<dbReference type="STRING" id="6412.T1EDP3"/>
<dbReference type="EMBL" id="AMQM01009050">
    <property type="status" value="NOT_ANNOTATED_CDS"/>
    <property type="molecule type" value="Genomic_DNA"/>
</dbReference>
<protein>
    <recommendedName>
        <fullName evidence="2">ubiquitinyl hydrolase 1</fullName>
        <ecNumber evidence="2">3.4.19.12</ecNumber>
    </recommendedName>
</protein>
<dbReference type="SUPFAM" id="SSF54001">
    <property type="entry name" value="Cysteine proteinases"/>
    <property type="match status" value="1"/>
</dbReference>
<dbReference type="InterPro" id="IPR001394">
    <property type="entry name" value="Peptidase_C19_UCH"/>
</dbReference>
<feature type="domain" description="USP" evidence="3">
    <location>
        <begin position="1"/>
        <end position="320"/>
    </location>
</feature>
<evidence type="ECO:0000256" key="1">
    <source>
        <dbReference type="ARBA" id="ARBA00000707"/>
    </source>
</evidence>
<evidence type="ECO:0000313" key="6">
    <source>
        <dbReference type="Proteomes" id="UP000015101"/>
    </source>
</evidence>
<dbReference type="InterPro" id="IPR038765">
    <property type="entry name" value="Papain-like_cys_pep_sf"/>
</dbReference>
<dbReference type="AlphaFoldDB" id="T1EDP3"/>
<dbReference type="PANTHER" id="PTHR21646:SF14">
    <property type="entry name" value="FI05488P"/>
    <property type="match status" value="1"/>
</dbReference>
<evidence type="ECO:0000313" key="4">
    <source>
        <dbReference type="EMBL" id="ESO09779.1"/>
    </source>
</evidence>
<organism evidence="5 6">
    <name type="scientific">Helobdella robusta</name>
    <name type="common">Californian leech</name>
    <dbReference type="NCBI Taxonomy" id="6412"/>
    <lineage>
        <taxon>Eukaryota</taxon>
        <taxon>Metazoa</taxon>
        <taxon>Spiralia</taxon>
        <taxon>Lophotrochozoa</taxon>
        <taxon>Annelida</taxon>
        <taxon>Clitellata</taxon>
        <taxon>Hirudinea</taxon>
        <taxon>Rhynchobdellida</taxon>
        <taxon>Glossiphoniidae</taxon>
        <taxon>Helobdella</taxon>
    </lineage>
</organism>
<sequence>MNHGNTCYINAIIQCLNNTTKFVEFLLKYDFNNNNTGLFACLLRNLLNALWTCRYKSGMSLMLANYVSRSFQQFEDDTQNDAQEFLLLLLDKIMQENRLREIKNININNNNNVNNDAGSRTDEDDVDIVKTLFGASLVSCLTCSKCQHCSTTIDPLLNICLPIELHAFVISPSTTVQQFLSIVADRVGVGCSKQVCRCCRCCCSCCGLSAITQAPKMLLMFRQVADDRVKLHTKVDFPVKDLNMKPFLRKPSSPSPSSDYIYDLFAVCNHHGDLHNGHYTAYCRHPLNLSWYSYDDNKVNSLPVSNIVTSSAYLLFYEKRSHASDWSADLYRLLSGQRSTNENVPLNASTNDILGDYNVESRLLRNSCSMSVDALNEINDNVNNYNNNCNNINNNNINTSKQQNNATTSIEPKKFYRTPSLNKPPIALSRQPIIKSKTLHNDNVNIYNNNNDNNNNNSKNVIVNKYSSYGYDNDGEVD</sequence>
<dbReference type="EC" id="3.4.19.12" evidence="2"/>
<dbReference type="Proteomes" id="UP000015101">
    <property type="component" value="Unassembled WGS sequence"/>
</dbReference>
<dbReference type="KEGG" id="hro:HELRODRAFT_104950"/>
<dbReference type="InterPro" id="IPR028889">
    <property type="entry name" value="USP"/>
</dbReference>
<evidence type="ECO:0000256" key="2">
    <source>
        <dbReference type="ARBA" id="ARBA00012759"/>
    </source>
</evidence>
<dbReference type="HOGENOM" id="CLU_571853_0_0_1"/>
<dbReference type="OrthoDB" id="292964at2759"/>
<name>T1EDP3_HELRO</name>
<dbReference type="GO" id="GO:0004843">
    <property type="term" value="F:cysteine-type deubiquitinase activity"/>
    <property type="evidence" value="ECO:0007669"/>
    <property type="project" value="UniProtKB-EC"/>
</dbReference>
<comment type="catalytic activity">
    <reaction evidence="1">
        <text>Thiol-dependent hydrolysis of ester, thioester, amide, peptide and isopeptide bonds formed by the C-terminal Gly of ubiquitin (a 76-residue protein attached to proteins as an intracellular targeting signal).</text>
        <dbReference type="EC" id="3.4.19.12"/>
    </reaction>
</comment>
<reference evidence="4 6" key="2">
    <citation type="journal article" date="2013" name="Nature">
        <title>Insights into bilaterian evolution from three spiralian genomes.</title>
        <authorList>
            <person name="Simakov O."/>
            <person name="Marletaz F."/>
            <person name="Cho S.J."/>
            <person name="Edsinger-Gonzales E."/>
            <person name="Havlak P."/>
            <person name="Hellsten U."/>
            <person name="Kuo D.H."/>
            <person name="Larsson T."/>
            <person name="Lv J."/>
            <person name="Arendt D."/>
            <person name="Savage R."/>
            <person name="Osoegawa K."/>
            <person name="de Jong P."/>
            <person name="Grimwood J."/>
            <person name="Chapman J.A."/>
            <person name="Shapiro H."/>
            <person name="Aerts A."/>
            <person name="Otillar R.P."/>
            <person name="Terry A.Y."/>
            <person name="Boore J.L."/>
            <person name="Grigoriev I.V."/>
            <person name="Lindberg D.R."/>
            <person name="Seaver E.C."/>
            <person name="Weisblat D.A."/>
            <person name="Putnam N.H."/>
            <person name="Rokhsar D.S."/>
        </authorList>
    </citation>
    <scope>NUCLEOTIDE SEQUENCE</scope>
</reference>
<dbReference type="EnsemblMetazoa" id="HelroT104950">
    <property type="protein sequence ID" value="HelroP104950"/>
    <property type="gene ID" value="HelroG104950"/>
</dbReference>
<accession>T1EDP3</accession>
<dbReference type="eggNOG" id="KOG1868">
    <property type="taxonomic scope" value="Eukaryota"/>
</dbReference>
<dbReference type="EMBL" id="AMQM01009049">
    <property type="status" value="NOT_ANNOTATED_CDS"/>
    <property type="molecule type" value="Genomic_DNA"/>
</dbReference>
<dbReference type="InParanoid" id="T1EDP3"/>
<dbReference type="PANTHER" id="PTHR21646">
    <property type="entry name" value="UBIQUITIN CARBOXYL-TERMINAL HYDROLASE"/>
    <property type="match status" value="1"/>
</dbReference>
<dbReference type="InterPro" id="IPR018200">
    <property type="entry name" value="USP_CS"/>
</dbReference>
<keyword evidence="6" id="KW-1185">Reference proteome</keyword>
<dbReference type="GeneID" id="20194695"/>
<proteinExistence type="predicted"/>
<evidence type="ECO:0000313" key="5">
    <source>
        <dbReference type="EnsemblMetazoa" id="HelroP104950"/>
    </source>
</evidence>
<dbReference type="EMBL" id="KB095913">
    <property type="protein sequence ID" value="ESO09779.1"/>
    <property type="molecule type" value="Genomic_DNA"/>
</dbReference>
<dbReference type="PROSITE" id="PS50235">
    <property type="entry name" value="USP_3"/>
    <property type="match status" value="1"/>
</dbReference>
<reference evidence="6" key="1">
    <citation type="submission" date="2012-12" db="EMBL/GenBank/DDBJ databases">
        <authorList>
            <person name="Hellsten U."/>
            <person name="Grimwood J."/>
            <person name="Chapman J.A."/>
            <person name="Shapiro H."/>
            <person name="Aerts A."/>
            <person name="Otillar R.P."/>
            <person name="Terry A.Y."/>
            <person name="Boore J.L."/>
            <person name="Simakov O."/>
            <person name="Marletaz F."/>
            <person name="Cho S.-J."/>
            <person name="Edsinger-Gonzales E."/>
            <person name="Havlak P."/>
            <person name="Kuo D.-H."/>
            <person name="Larsson T."/>
            <person name="Lv J."/>
            <person name="Arendt D."/>
            <person name="Savage R."/>
            <person name="Osoegawa K."/>
            <person name="de Jong P."/>
            <person name="Lindberg D.R."/>
            <person name="Seaver E.C."/>
            <person name="Weisblat D.A."/>
            <person name="Putnam N.H."/>
            <person name="Grigoriev I.V."/>
            <person name="Rokhsar D.S."/>
        </authorList>
    </citation>
    <scope>NUCLEOTIDE SEQUENCE</scope>
</reference>
<dbReference type="CTD" id="20194695"/>
<dbReference type="GO" id="GO:0016579">
    <property type="term" value="P:protein deubiquitination"/>
    <property type="evidence" value="ECO:0007669"/>
    <property type="project" value="InterPro"/>
</dbReference>
<gene>
    <name evidence="5" type="primary">20194695</name>
    <name evidence="4" type="ORF">HELRODRAFT_104950</name>
</gene>